<proteinExistence type="inferred from homology"/>
<evidence type="ECO:0000313" key="9">
    <source>
        <dbReference type="EMBL" id="GLB51990.1"/>
    </source>
</evidence>
<organism evidence="9 10">
    <name type="scientific">Neptunitalea chrysea</name>
    <dbReference type="NCBI Taxonomy" id="1647581"/>
    <lineage>
        <taxon>Bacteria</taxon>
        <taxon>Pseudomonadati</taxon>
        <taxon>Bacteroidota</taxon>
        <taxon>Flavobacteriia</taxon>
        <taxon>Flavobacteriales</taxon>
        <taxon>Flavobacteriaceae</taxon>
        <taxon>Neptunitalea</taxon>
    </lineage>
</organism>
<keyword evidence="3" id="KW-0645">Protease</keyword>
<dbReference type="RefSeq" id="WP_281753037.1">
    <property type="nucleotide sequence ID" value="NZ_BRVP01000005.1"/>
</dbReference>
<gene>
    <name evidence="9" type="ORF">NBRC110019_10290</name>
</gene>
<dbReference type="Pfam" id="PF00246">
    <property type="entry name" value="Peptidase_M14"/>
    <property type="match status" value="1"/>
</dbReference>
<comment type="caution">
    <text evidence="9">The sequence shown here is derived from an EMBL/GenBank/DDBJ whole genome shotgun (WGS) entry which is preliminary data.</text>
</comment>
<evidence type="ECO:0000256" key="6">
    <source>
        <dbReference type="ARBA" id="ARBA00023049"/>
    </source>
</evidence>
<dbReference type="PANTHER" id="PTHR11705">
    <property type="entry name" value="PROTEASE FAMILY M14 CARBOXYPEPTIDASE A,B"/>
    <property type="match status" value="1"/>
</dbReference>
<comment type="similarity">
    <text evidence="2 7">Belongs to the peptidase M14 family.</text>
</comment>
<comment type="cofactor">
    <cofactor evidence="1">
        <name>Zn(2+)</name>
        <dbReference type="ChEBI" id="CHEBI:29105"/>
    </cofactor>
</comment>
<dbReference type="SUPFAM" id="SSF53187">
    <property type="entry name" value="Zn-dependent exopeptidases"/>
    <property type="match status" value="1"/>
</dbReference>
<evidence type="ECO:0000256" key="2">
    <source>
        <dbReference type="ARBA" id="ARBA00005988"/>
    </source>
</evidence>
<dbReference type="GO" id="GO:0004181">
    <property type="term" value="F:metallocarboxypeptidase activity"/>
    <property type="evidence" value="ECO:0007669"/>
    <property type="project" value="InterPro"/>
</dbReference>
<comment type="caution">
    <text evidence="7">Lacks conserved residue(s) required for the propagation of feature annotation.</text>
</comment>
<protein>
    <submittedName>
        <fullName evidence="9">Peptidase M14</fullName>
    </submittedName>
</protein>
<name>A0A9W6B5G9_9FLAO</name>
<dbReference type="GO" id="GO:0008270">
    <property type="term" value="F:zinc ion binding"/>
    <property type="evidence" value="ECO:0007669"/>
    <property type="project" value="InterPro"/>
</dbReference>
<dbReference type="SMART" id="SM00631">
    <property type="entry name" value="Zn_pept"/>
    <property type="match status" value="1"/>
</dbReference>
<evidence type="ECO:0000256" key="5">
    <source>
        <dbReference type="ARBA" id="ARBA00022833"/>
    </source>
</evidence>
<evidence type="ECO:0000256" key="1">
    <source>
        <dbReference type="ARBA" id="ARBA00001947"/>
    </source>
</evidence>
<dbReference type="CDD" id="cd06239">
    <property type="entry name" value="M14-like"/>
    <property type="match status" value="1"/>
</dbReference>
<evidence type="ECO:0000256" key="3">
    <source>
        <dbReference type="ARBA" id="ARBA00022670"/>
    </source>
</evidence>
<sequence length="373" mass="43365">MYLHFQHYHLYKYTRIYGRYFPYSKLEKFYEEHPRLNKKILGHSVNQLPIHLITIGSGSKKVFMWSQMHGNESTTTKAVLDMLCLFLEQKDEFTETILSNTTLYIIPMLNPDGANAYTRQNSNDIDLNRDSQDLSQPESKILRAAFEDIKPDLCFNLHDQRTIFGVENTPYPATVSFLAPSADEKRTITQPRKLAMELITYMVDAIKEYIPNQIARFDDGFNINCIGDTFTYLGVPTVLFEAGHYPNDYEREITRKYIYLSLLSGLDAISTKNITGEGYEPYFDIKNNEKSFFDILLKNVAFNEEATENENEIGVLFKENLQNNNIFLFPYVEKIGNLQNYHGHQTIDVNFINEKITKEELLKADMQTILKKL</sequence>
<dbReference type="GO" id="GO:0005615">
    <property type="term" value="C:extracellular space"/>
    <property type="evidence" value="ECO:0007669"/>
    <property type="project" value="TreeGrafter"/>
</dbReference>
<reference evidence="9" key="1">
    <citation type="submission" date="2022-07" db="EMBL/GenBank/DDBJ databases">
        <title>Taxonomy of Novel Oxalotrophic and Methylotrophic Bacteria.</title>
        <authorList>
            <person name="Sahin N."/>
            <person name="Tani A."/>
        </authorList>
    </citation>
    <scope>NUCLEOTIDE SEQUENCE</scope>
    <source>
        <strain evidence="9">AM327</strain>
    </source>
</reference>
<keyword evidence="5" id="KW-0862">Zinc</keyword>
<dbReference type="PROSITE" id="PS52035">
    <property type="entry name" value="PEPTIDASE_M14"/>
    <property type="match status" value="1"/>
</dbReference>
<accession>A0A9W6B5G9</accession>
<dbReference type="PANTHER" id="PTHR11705:SF143">
    <property type="entry name" value="SLL0236 PROTEIN"/>
    <property type="match status" value="1"/>
</dbReference>
<feature type="domain" description="Peptidase M14" evidence="8">
    <location>
        <begin position="9"/>
        <end position="269"/>
    </location>
</feature>
<evidence type="ECO:0000256" key="4">
    <source>
        <dbReference type="ARBA" id="ARBA00022801"/>
    </source>
</evidence>
<evidence type="ECO:0000256" key="7">
    <source>
        <dbReference type="PROSITE-ProRule" id="PRU01379"/>
    </source>
</evidence>
<keyword evidence="6" id="KW-0482">Metalloprotease</keyword>
<keyword evidence="4" id="KW-0378">Hydrolase</keyword>
<evidence type="ECO:0000259" key="8">
    <source>
        <dbReference type="PROSITE" id="PS52035"/>
    </source>
</evidence>
<dbReference type="Gene3D" id="3.40.630.10">
    <property type="entry name" value="Zn peptidases"/>
    <property type="match status" value="1"/>
</dbReference>
<evidence type="ECO:0000313" key="10">
    <source>
        <dbReference type="Proteomes" id="UP001143545"/>
    </source>
</evidence>
<dbReference type="InterPro" id="IPR000834">
    <property type="entry name" value="Peptidase_M14"/>
</dbReference>
<dbReference type="Proteomes" id="UP001143545">
    <property type="component" value="Unassembled WGS sequence"/>
</dbReference>
<keyword evidence="10" id="KW-1185">Reference proteome</keyword>
<dbReference type="AlphaFoldDB" id="A0A9W6B5G9"/>
<dbReference type="GO" id="GO:0006508">
    <property type="term" value="P:proteolysis"/>
    <property type="evidence" value="ECO:0007669"/>
    <property type="project" value="UniProtKB-KW"/>
</dbReference>
<dbReference type="EMBL" id="BRVP01000005">
    <property type="protein sequence ID" value="GLB51990.1"/>
    <property type="molecule type" value="Genomic_DNA"/>
</dbReference>